<keyword evidence="7" id="KW-1185">Reference proteome</keyword>
<dbReference type="EMBL" id="CAOQHR010000004">
    <property type="protein sequence ID" value="CAI6333581.1"/>
    <property type="molecule type" value="Genomic_DNA"/>
</dbReference>
<name>A0A9W4UET2_9PLEO</name>
<comment type="caution">
    <text evidence="6">The sequence shown here is derived from an EMBL/GenBank/DDBJ whole genome shotgun (WGS) entry which is preliminary data.</text>
</comment>
<keyword evidence="2 5" id="KW-0812">Transmembrane</keyword>
<dbReference type="PANTHER" id="PTHR31465:SF28">
    <property type="entry name" value="DOMAIN PROTEIN, PUTATIVE-RELATED"/>
    <property type="match status" value="1"/>
</dbReference>
<dbReference type="PANTHER" id="PTHR31465">
    <property type="entry name" value="PROTEIN RTA1-RELATED"/>
    <property type="match status" value="1"/>
</dbReference>
<dbReference type="AlphaFoldDB" id="A0A9W4UET2"/>
<protein>
    <submittedName>
        <fullName evidence="6">Uncharacterized protein</fullName>
    </submittedName>
</protein>
<dbReference type="Pfam" id="PF04479">
    <property type="entry name" value="RTA1"/>
    <property type="match status" value="1"/>
</dbReference>
<comment type="subcellular location">
    <subcellularLocation>
        <location evidence="1">Membrane</location>
        <topology evidence="1">Multi-pass membrane protein</topology>
    </subcellularLocation>
</comment>
<feature type="transmembrane region" description="Helical" evidence="5">
    <location>
        <begin position="84"/>
        <end position="108"/>
    </location>
</feature>
<evidence type="ECO:0000313" key="7">
    <source>
        <dbReference type="Proteomes" id="UP001152607"/>
    </source>
</evidence>
<keyword evidence="4 5" id="KW-0472">Membrane</keyword>
<gene>
    <name evidence="6" type="ORF">PDIGIT_LOCUS6627</name>
</gene>
<dbReference type="Proteomes" id="UP001152607">
    <property type="component" value="Unassembled WGS sequence"/>
</dbReference>
<evidence type="ECO:0000313" key="6">
    <source>
        <dbReference type="EMBL" id="CAI6333581.1"/>
    </source>
</evidence>
<evidence type="ECO:0000256" key="2">
    <source>
        <dbReference type="ARBA" id="ARBA00022692"/>
    </source>
</evidence>
<keyword evidence="3 5" id="KW-1133">Transmembrane helix</keyword>
<feature type="transmembrane region" description="Helical" evidence="5">
    <location>
        <begin position="40"/>
        <end position="63"/>
    </location>
</feature>
<evidence type="ECO:0000256" key="1">
    <source>
        <dbReference type="ARBA" id="ARBA00004141"/>
    </source>
</evidence>
<evidence type="ECO:0000256" key="5">
    <source>
        <dbReference type="SAM" id="Phobius"/>
    </source>
</evidence>
<reference evidence="6" key="1">
    <citation type="submission" date="2023-01" db="EMBL/GenBank/DDBJ databases">
        <authorList>
            <person name="Van Ghelder C."/>
            <person name="Rancurel C."/>
        </authorList>
    </citation>
    <scope>NUCLEOTIDE SEQUENCE</scope>
    <source>
        <strain evidence="6">CNCM I-4278</strain>
    </source>
</reference>
<organism evidence="6 7">
    <name type="scientific">Periconia digitata</name>
    <dbReference type="NCBI Taxonomy" id="1303443"/>
    <lineage>
        <taxon>Eukaryota</taxon>
        <taxon>Fungi</taxon>
        <taxon>Dikarya</taxon>
        <taxon>Ascomycota</taxon>
        <taxon>Pezizomycotina</taxon>
        <taxon>Dothideomycetes</taxon>
        <taxon>Pleosporomycetidae</taxon>
        <taxon>Pleosporales</taxon>
        <taxon>Massarineae</taxon>
        <taxon>Periconiaceae</taxon>
        <taxon>Periconia</taxon>
    </lineage>
</organism>
<sequence>MRKQKGGWSGYVCPKSTVRSQTILSYTKPSSRFPPRFSTIFFVAFDLASFLIQLLGGSFMTTANRNQKLSPNEREEQRNNGRNILRFGLFLQVIRFSLFALVTVQFIIVSRHWDGCIDRRISSSMSWIRLNWAVTTSAFLILVCHHPTSLTSLTRAS</sequence>
<dbReference type="InterPro" id="IPR007568">
    <property type="entry name" value="RTA1"/>
</dbReference>
<evidence type="ECO:0000256" key="4">
    <source>
        <dbReference type="ARBA" id="ARBA00023136"/>
    </source>
</evidence>
<evidence type="ECO:0000256" key="3">
    <source>
        <dbReference type="ARBA" id="ARBA00022989"/>
    </source>
</evidence>
<accession>A0A9W4UET2</accession>
<dbReference type="GO" id="GO:0016020">
    <property type="term" value="C:membrane"/>
    <property type="evidence" value="ECO:0007669"/>
    <property type="project" value="UniProtKB-SubCell"/>
</dbReference>
<proteinExistence type="predicted"/>